<dbReference type="PANTHER" id="PTHR18919">
    <property type="entry name" value="ACETYL-COA C-ACYLTRANSFERASE"/>
    <property type="match status" value="1"/>
</dbReference>
<sequence>MLSSASEDAAADSLGSEQVGQTRQTGCFAGYEPLQDYALTSTKACPYFDSKSFAFSLCRSDQDLTLLTLRSGGGIGGFAWVGLLANITQSSYNIMSNVFIVGAKRTPFGAFGGSLKKLTSTDLGVVSTKAAISAANLDPSSIDAVYFGNVIQSSSDAAYLARHVGLRCGVPIAAPSLTINRLCGSGFETVIQGAKSILLKESKVAVCGGAENMSMSPLQVDGNDVRWGVGLGKGLSMRDSLWDGLTDQYAGTPMGITAENLAEKYGITREECDKLAIRSQQTWGEAHKDGVFDLELAPVEIETKKGTQVVSVDEHPRPETSLEKISSLRPVFKKDGVVTAANASGICDGAGECGRSTFASACAGPRAEDAISSTHFARLSGTIILASEDAVKEHDLKPLARLASYQVSGCEPSIMGIGPVPAIRGALASAGLTLDQVDRVEINEAFAAQFLACAKELGLDMDRTNLHGGAISLGHPLGASGSRIVAHLANEFQRSDGDIYVGSACIGGGQGIAVVLERV</sequence>
<dbReference type="PANTHER" id="PTHR18919:SF107">
    <property type="entry name" value="ACETYL-COA ACETYLTRANSFERASE, CYTOSOLIC"/>
    <property type="match status" value="1"/>
</dbReference>
<evidence type="ECO:0000313" key="8">
    <source>
        <dbReference type="Proteomes" id="UP000266841"/>
    </source>
</evidence>
<evidence type="ECO:0000256" key="2">
    <source>
        <dbReference type="ARBA" id="ARBA00022679"/>
    </source>
</evidence>
<comment type="similarity">
    <text evidence="1 4">Belongs to the thiolase-like superfamily. Thiolase family.</text>
</comment>
<dbReference type="GO" id="GO:0006635">
    <property type="term" value="P:fatty acid beta-oxidation"/>
    <property type="evidence" value="ECO:0007669"/>
    <property type="project" value="TreeGrafter"/>
</dbReference>
<accession>K0RC28</accession>
<dbReference type="InterPro" id="IPR020617">
    <property type="entry name" value="Thiolase_C"/>
</dbReference>
<feature type="domain" description="Thiolase C-terminal" evidence="6">
    <location>
        <begin position="396"/>
        <end position="518"/>
    </location>
</feature>
<organism evidence="7 8">
    <name type="scientific">Thalassiosira oceanica</name>
    <name type="common">Marine diatom</name>
    <dbReference type="NCBI Taxonomy" id="159749"/>
    <lineage>
        <taxon>Eukaryota</taxon>
        <taxon>Sar</taxon>
        <taxon>Stramenopiles</taxon>
        <taxon>Ochrophyta</taxon>
        <taxon>Bacillariophyta</taxon>
        <taxon>Coscinodiscophyceae</taxon>
        <taxon>Thalassiosirophycidae</taxon>
        <taxon>Thalassiosirales</taxon>
        <taxon>Thalassiosiraceae</taxon>
        <taxon>Thalassiosira</taxon>
    </lineage>
</organism>
<comment type="caution">
    <text evidence="7">The sequence shown here is derived from an EMBL/GenBank/DDBJ whole genome shotgun (WGS) entry which is preliminary data.</text>
</comment>
<dbReference type="PROSITE" id="PS00098">
    <property type="entry name" value="THIOLASE_1"/>
    <property type="match status" value="1"/>
</dbReference>
<dbReference type="InterPro" id="IPR020616">
    <property type="entry name" value="Thiolase_N"/>
</dbReference>
<keyword evidence="8" id="KW-1185">Reference proteome</keyword>
<evidence type="ECO:0000256" key="1">
    <source>
        <dbReference type="ARBA" id="ARBA00010982"/>
    </source>
</evidence>
<dbReference type="PROSITE" id="PS00737">
    <property type="entry name" value="THIOLASE_2"/>
    <property type="match status" value="1"/>
</dbReference>
<dbReference type="InterPro" id="IPR016039">
    <property type="entry name" value="Thiolase-like"/>
</dbReference>
<keyword evidence="2 4" id="KW-0808">Transferase</keyword>
<dbReference type="OrthoDB" id="5404651at2759"/>
<dbReference type="CDD" id="cd00751">
    <property type="entry name" value="thiolase"/>
    <property type="match status" value="1"/>
</dbReference>
<evidence type="ECO:0000259" key="6">
    <source>
        <dbReference type="Pfam" id="PF02803"/>
    </source>
</evidence>
<dbReference type="InterPro" id="IPR020613">
    <property type="entry name" value="Thiolase_CS"/>
</dbReference>
<evidence type="ECO:0000256" key="4">
    <source>
        <dbReference type="RuleBase" id="RU003557"/>
    </source>
</evidence>
<name>K0RC28_THAOC</name>
<dbReference type="eggNOG" id="KOG1391">
    <property type="taxonomic scope" value="Eukaryota"/>
</dbReference>
<dbReference type="EMBL" id="AGNL01044403">
    <property type="protein sequence ID" value="EJK49829.1"/>
    <property type="molecule type" value="Genomic_DNA"/>
</dbReference>
<dbReference type="GO" id="GO:0003985">
    <property type="term" value="F:acetyl-CoA C-acetyltransferase activity"/>
    <property type="evidence" value="ECO:0007669"/>
    <property type="project" value="TreeGrafter"/>
</dbReference>
<dbReference type="InterPro" id="IPR020615">
    <property type="entry name" value="Thiolase_acyl_enz_int_AS"/>
</dbReference>
<proteinExistence type="inferred from homology"/>
<dbReference type="GO" id="GO:0005739">
    <property type="term" value="C:mitochondrion"/>
    <property type="evidence" value="ECO:0007669"/>
    <property type="project" value="TreeGrafter"/>
</dbReference>
<feature type="domain" description="Thiolase N-terminal" evidence="5">
    <location>
        <begin position="98"/>
        <end position="351"/>
    </location>
</feature>
<evidence type="ECO:0000256" key="3">
    <source>
        <dbReference type="ARBA" id="ARBA00023315"/>
    </source>
</evidence>
<dbReference type="Pfam" id="PF02803">
    <property type="entry name" value="Thiolase_C"/>
    <property type="match status" value="1"/>
</dbReference>
<dbReference type="SUPFAM" id="SSF53901">
    <property type="entry name" value="Thiolase-like"/>
    <property type="match status" value="2"/>
</dbReference>
<dbReference type="Gene3D" id="3.40.47.10">
    <property type="match status" value="2"/>
</dbReference>
<protein>
    <submittedName>
        <fullName evidence="7">Uncharacterized protein</fullName>
    </submittedName>
</protein>
<dbReference type="AlphaFoldDB" id="K0RC28"/>
<dbReference type="OMA" id="MPEAYVI"/>
<dbReference type="Proteomes" id="UP000266841">
    <property type="component" value="Unassembled WGS sequence"/>
</dbReference>
<evidence type="ECO:0000259" key="5">
    <source>
        <dbReference type="Pfam" id="PF00108"/>
    </source>
</evidence>
<dbReference type="InterPro" id="IPR002155">
    <property type="entry name" value="Thiolase"/>
</dbReference>
<gene>
    <name evidence="7" type="ORF">THAOC_31252</name>
</gene>
<keyword evidence="3 4" id="KW-0012">Acyltransferase</keyword>
<evidence type="ECO:0000313" key="7">
    <source>
        <dbReference type="EMBL" id="EJK49829.1"/>
    </source>
</evidence>
<dbReference type="Pfam" id="PF00108">
    <property type="entry name" value="Thiolase_N"/>
    <property type="match status" value="1"/>
</dbReference>
<reference evidence="7 8" key="1">
    <citation type="journal article" date="2012" name="Genome Biol.">
        <title>Genome and low-iron response of an oceanic diatom adapted to chronic iron limitation.</title>
        <authorList>
            <person name="Lommer M."/>
            <person name="Specht M."/>
            <person name="Roy A.S."/>
            <person name="Kraemer L."/>
            <person name="Andreson R."/>
            <person name="Gutowska M.A."/>
            <person name="Wolf J."/>
            <person name="Bergner S.V."/>
            <person name="Schilhabel M.B."/>
            <person name="Klostermeier U.C."/>
            <person name="Beiko R.G."/>
            <person name="Rosenstiel P."/>
            <person name="Hippler M."/>
            <person name="Laroche J."/>
        </authorList>
    </citation>
    <scope>NUCLEOTIDE SEQUENCE [LARGE SCALE GENOMIC DNA]</scope>
    <source>
        <strain evidence="7 8">CCMP1005</strain>
    </source>
</reference>